<dbReference type="STRING" id="7918.ENSLOCP00000000096"/>
<evidence type="ECO:0000313" key="2">
    <source>
        <dbReference type="Ensembl" id="ENSLOCP00000000096.1"/>
    </source>
</evidence>
<dbReference type="AlphaFoldDB" id="W5LVD9"/>
<protein>
    <submittedName>
        <fullName evidence="2">Uncharacterized protein</fullName>
    </submittedName>
</protein>
<feature type="compositionally biased region" description="Low complexity" evidence="1">
    <location>
        <begin position="35"/>
        <end position="45"/>
    </location>
</feature>
<accession>W5LVD9</accession>
<evidence type="ECO:0000256" key="1">
    <source>
        <dbReference type="SAM" id="MobiDB-lite"/>
    </source>
</evidence>
<reference evidence="2" key="3">
    <citation type="submission" date="2025-09" db="UniProtKB">
        <authorList>
            <consortium name="Ensembl"/>
        </authorList>
    </citation>
    <scope>IDENTIFICATION</scope>
</reference>
<evidence type="ECO:0000313" key="3">
    <source>
        <dbReference type="Proteomes" id="UP000018468"/>
    </source>
</evidence>
<reference evidence="3" key="1">
    <citation type="submission" date="2011-12" db="EMBL/GenBank/DDBJ databases">
        <title>The Draft Genome of Lepisosteus oculatus.</title>
        <authorList>
            <consortium name="The Broad Institute Genome Assembly &amp; Analysis Group"/>
            <consortium name="Computational R&amp;D Group"/>
            <consortium name="and Sequencing Platform"/>
            <person name="Di Palma F."/>
            <person name="Alfoldi J."/>
            <person name="Johnson J."/>
            <person name="Berlin A."/>
            <person name="Gnerre S."/>
            <person name="Jaffe D."/>
            <person name="MacCallum I."/>
            <person name="Young S."/>
            <person name="Walker B.J."/>
            <person name="Lander E.S."/>
            <person name="Lindblad-Toh K."/>
        </authorList>
    </citation>
    <scope>NUCLEOTIDE SEQUENCE [LARGE SCALE GENOMIC DNA]</scope>
</reference>
<reference evidence="2" key="2">
    <citation type="submission" date="2025-08" db="UniProtKB">
        <authorList>
            <consortium name="Ensembl"/>
        </authorList>
    </citation>
    <scope>IDENTIFICATION</scope>
</reference>
<dbReference type="eggNOG" id="KOG1334">
    <property type="taxonomic scope" value="Eukaryota"/>
</dbReference>
<dbReference type="Bgee" id="ENSLOCG00000000086">
    <property type="expression patterns" value="Expressed in muscle tissue and 13 other cell types or tissues"/>
</dbReference>
<dbReference type="HOGENOM" id="CLU_2066758_0_0_1"/>
<dbReference type="Ensembl" id="ENSLOCT00000000096.1">
    <property type="protein sequence ID" value="ENSLOCP00000000096.1"/>
    <property type="gene ID" value="ENSLOCG00000000086.1"/>
</dbReference>
<keyword evidence="3" id="KW-1185">Reference proteome</keyword>
<name>W5LVD9_LEPOC</name>
<sequence length="119" mass="11957">SSSTVTAPAPSTSSSTESPPSSSLLSSPDAEQRSQPAAGAAAAATPPQPEPAQSDSPSSVVNKQLGSMSLDEQQGSTEGASPRSGTAEPVLSLHYSTEGTTTSTIKLDFTDEWYVPGGC</sequence>
<dbReference type="Proteomes" id="UP000018468">
    <property type="component" value="Unassembled WGS sequence"/>
</dbReference>
<feature type="compositionally biased region" description="Polar residues" evidence="1">
    <location>
        <begin position="94"/>
        <end position="103"/>
    </location>
</feature>
<feature type="compositionally biased region" description="Polar residues" evidence="1">
    <location>
        <begin position="54"/>
        <end position="79"/>
    </location>
</feature>
<organism evidence="2 3">
    <name type="scientific">Lepisosteus oculatus</name>
    <name type="common">Spotted gar</name>
    <dbReference type="NCBI Taxonomy" id="7918"/>
    <lineage>
        <taxon>Eukaryota</taxon>
        <taxon>Metazoa</taxon>
        <taxon>Chordata</taxon>
        <taxon>Craniata</taxon>
        <taxon>Vertebrata</taxon>
        <taxon>Euteleostomi</taxon>
        <taxon>Actinopterygii</taxon>
        <taxon>Neopterygii</taxon>
        <taxon>Holostei</taxon>
        <taxon>Semionotiformes</taxon>
        <taxon>Lepisosteidae</taxon>
        <taxon>Lepisosteus</taxon>
    </lineage>
</organism>
<dbReference type="InParanoid" id="W5LVD9"/>
<feature type="region of interest" description="Disordered" evidence="1">
    <location>
        <begin position="1"/>
        <end position="103"/>
    </location>
</feature>
<proteinExistence type="predicted"/>
<feature type="compositionally biased region" description="Low complexity" evidence="1">
    <location>
        <begin position="1"/>
        <end position="28"/>
    </location>
</feature>